<comment type="caution">
    <text evidence="1">The sequence shown here is derived from an EMBL/GenBank/DDBJ whole genome shotgun (WGS) entry which is preliminary data.</text>
</comment>
<reference evidence="1" key="1">
    <citation type="journal article" date="2023" name="G3 (Bethesda)">
        <title>Whole genome assembly and annotation of the endangered Caribbean coral Acropora cervicornis.</title>
        <authorList>
            <person name="Selwyn J.D."/>
            <person name="Vollmer S.V."/>
        </authorList>
    </citation>
    <scope>NUCLEOTIDE SEQUENCE</scope>
    <source>
        <strain evidence="1">K2</strain>
    </source>
</reference>
<protein>
    <submittedName>
        <fullName evidence="1">Uncharacterized protein</fullName>
    </submittedName>
</protein>
<organism evidence="1 2">
    <name type="scientific">Acropora cervicornis</name>
    <name type="common">Staghorn coral</name>
    <dbReference type="NCBI Taxonomy" id="6130"/>
    <lineage>
        <taxon>Eukaryota</taxon>
        <taxon>Metazoa</taxon>
        <taxon>Cnidaria</taxon>
        <taxon>Anthozoa</taxon>
        <taxon>Hexacorallia</taxon>
        <taxon>Scleractinia</taxon>
        <taxon>Astrocoeniina</taxon>
        <taxon>Acroporidae</taxon>
        <taxon>Acropora</taxon>
    </lineage>
</organism>
<accession>A0AAD9Q7X5</accession>
<dbReference type="Proteomes" id="UP001249851">
    <property type="component" value="Unassembled WGS sequence"/>
</dbReference>
<evidence type="ECO:0000313" key="2">
    <source>
        <dbReference type="Proteomes" id="UP001249851"/>
    </source>
</evidence>
<sequence length="193" mass="22071">MDEMDHKLSSMSSVLRKLNLDNLISRFKEEKISPDIVCKLSLLELKELGLQSHSDIMALRIACVTFGAEQPSKIARACGPPTFDIPKSVLECYLEEDFTISEIASMMSVSESTIYRRMRLYGQSKLEFCDISDEELDHYVEETTKEFPRCGELLLKQLLYGKGSKNAIKRQPTQSRWIRCPGKKKEMPPKKSV</sequence>
<keyword evidence="2" id="KW-1185">Reference proteome</keyword>
<proteinExistence type="predicted"/>
<dbReference type="InterPro" id="IPR013324">
    <property type="entry name" value="RNA_pol_sigma_r3/r4-like"/>
</dbReference>
<dbReference type="AlphaFoldDB" id="A0AAD9Q7X5"/>
<evidence type="ECO:0000313" key="1">
    <source>
        <dbReference type="EMBL" id="KAK2556303.1"/>
    </source>
</evidence>
<name>A0AAD9Q7X5_ACRCE</name>
<dbReference type="EMBL" id="JARQWQ010000057">
    <property type="protein sequence ID" value="KAK2556303.1"/>
    <property type="molecule type" value="Genomic_DNA"/>
</dbReference>
<reference evidence="1" key="2">
    <citation type="journal article" date="2023" name="Science">
        <title>Genomic signatures of disease resistance in endangered staghorn corals.</title>
        <authorList>
            <person name="Vollmer S.V."/>
            <person name="Selwyn J.D."/>
            <person name="Despard B.A."/>
            <person name="Roesel C.L."/>
        </authorList>
    </citation>
    <scope>NUCLEOTIDE SEQUENCE</scope>
    <source>
        <strain evidence="1">K2</strain>
    </source>
</reference>
<gene>
    <name evidence="1" type="ORF">P5673_021957</name>
</gene>
<dbReference type="SUPFAM" id="SSF88659">
    <property type="entry name" value="Sigma3 and sigma4 domains of RNA polymerase sigma factors"/>
    <property type="match status" value="1"/>
</dbReference>